<gene>
    <name evidence="1" type="ORF">ALTATR162_LOCUS5647</name>
</gene>
<organism evidence="1 2">
    <name type="scientific">Alternaria atra</name>
    <dbReference type="NCBI Taxonomy" id="119953"/>
    <lineage>
        <taxon>Eukaryota</taxon>
        <taxon>Fungi</taxon>
        <taxon>Dikarya</taxon>
        <taxon>Ascomycota</taxon>
        <taxon>Pezizomycotina</taxon>
        <taxon>Dothideomycetes</taxon>
        <taxon>Pleosporomycetidae</taxon>
        <taxon>Pleosporales</taxon>
        <taxon>Pleosporineae</taxon>
        <taxon>Pleosporaceae</taxon>
        <taxon>Alternaria</taxon>
        <taxon>Alternaria sect. Ulocladioides</taxon>
    </lineage>
</organism>
<comment type="caution">
    <text evidence="1">The sequence shown here is derived from an EMBL/GenBank/DDBJ whole genome shotgun (WGS) entry which is preliminary data.</text>
</comment>
<dbReference type="RefSeq" id="XP_043169201.1">
    <property type="nucleotide sequence ID" value="XM_043313266.1"/>
</dbReference>
<dbReference type="InterPro" id="IPR047128">
    <property type="entry name" value="PhyH"/>
</dbReference>
<evidence type="ECO:0000313" key="1">
    <source>
        <dbReference type="EMBL" id="CAG5159657.1"/>
    </source>
</evidence>
<keyword evidence="2" id="KW-1185">Reference proteome</keyword>
<protein>
    <recommendedName>
        <fullName evidence="3">Phytanoyl-CoA dioxygenase-like protein</fullName>
    </recommendedName>
</protein>
<dbReference type="EMBL" id="CAJRGZ010000019">
    <property type="protein sequence ID" value="CAG5159657.1"/>
    <property type="molecule type" value="Genomic_DNA"/>
</dbReference>
<dbReference type="GO" id="GO:0048244">
    <property type="term" value="F:phytanoyl-CoA dioxygenase activity"/>
    <property type="evidence" value="ECO:0007669"/>
    <property type="project" value="InterPro"/>
</dbReference>
<dbReference type="PANTHER" id="PTHR21308">
    <property type="entry name" value="PHYTANOYL-COA ALPHA-HYDROXYLASE"/>
    <property type="match status" value="1"/>
</dbReference>
<dbReference type="SUPFAM" id="SSF51197">
    <property type="entry name" value="Clavaminate synthase-like"/>
    <property type="match status" value="1"/>
</dbReference>
<dbReference type="Pfam" id="PF05721">
    <property type="entry name" value="PhyH"/>
    <property type="match status" value="1"/>
</dbReference>
<accession>A0A8J2I2E0</accession>
<evidence type="ECO:0000313" key="2">
    <source>
        <dbReference type="Proteomes" id="UP000676310"/>
    </source>
</evidence>
<dbReference type="GeneID" id="67017448"/>
<dbReference type="OrthoDB" id="187894at2759"/>
<sequence length="405" mass="45185">MQSPNNRQSNGHINGYDQPPIGARLFSVQKPPSLDDFKKLTTESVPLHYPLAKAVESNVPIYNLPDYRSLSSEERSALQDEWYHILLSGPGVFVTKGLYRDTSLLDKVNGVYANIIAEEKKVAGKRGDHFAGAGANDRIWNSLGKHCLSDPKTFAEYYANPWLPLISEAWLGPHHRLTAQVNIVKPGAKAQISHRDYHIGFQDNESCAKFNKATQVASQFLTLQGAVAHSEMPIASGPTRLLPFSQKFEEGYMAYRIPEFQNYFLENYVSMPLEMGDGLFFNPALFHAAGQNDSADILRSANLLQISSAFGKPMESIDTHALIERTWDAISTMYRKDGLSDELKALVSVVAEGYSFPTNLDRRVPETAGMAPDSEQDVLIKSLKRNETRQAVLDSLRTMRKESMA</sequence>
<dbReference type="AlphaFoldDB" id="A0A8J2I2E0"/>
<name>A0A8J2I2E0_9PLEO</name>
<evidence type="ECO:0008006" key="3">
    <source>
        <dbReference type="Google" id="ProtNLM"/>
    </source>
</evidence>
<dbReference type="PANTHER" id="PTHR21308:SF8">
    <property type="entry name" value="PHYTANOYL-COA DIOXYGENASE FAMILY PROTEIN (AFU_ORTHOLOGUE AFUA_2G09620)"/>
    <property type="match status" value="1"/>
</dbReference>
<proteinExistence type="predicted"/>
<reference evidence="1" key="1">
    <citation type="submission" date="2021-05" db="EMBL/GenBank/DDBJ databases">
        <authorList>
            <person name="Stam R."/>
        </authorList>
    </citation>
    <scope>NUCLEOTIDE SEQUENCE</scope>
    <source>
        <strain evidence="1">CS162</strain>
    </source>
</reference>
<dbReference type="Proteomes" id="UP000676310">
    <property type="component" value="Unassembled WGS sequence"/>
</dbReference>
<dbReference type="GO" id="GO:0001561">
    <property type="term" value="P:fatty acid alpha-oxidation"/>
    <property type="evidence" value="ECO:0007669"/>
    <property type="project" value="InterPro"/>
</dbReference>
<dbReference type="Gene3D" id="2.60.120.620">
    <property type="entry name" value="q2cbj1_9rhob like domain"/>
    <property type="match status" value="1"/>
</dbReference>
<dbReference type="InterPro" id="IPR008775">
    <property type="entry name" value="Phytyl_CoA_dOase-like"/>
</dbReference>